<evidence type="ECO:0000313" key="2">
    <source>
        <dbReference type="EMBL" id="ADI20689.1"/>
    </source>
</evidence>
<dbReference type="PANTHER" id="PTHR42760">
    <property type="entry name" value="SHORT-CHAIN DEHYDROGENASES/REDUCTASES FAMILY MEMBER"/>
    <property type="match status" value="1"/>
</dbReference>
<accession>E0Y1Z8</accession>
<dbReference type="SUPFAM" id="SSF51735">
    <property type="entry name" value="NAD(P)-binding Rossmann-fold domains"/>
    <property type="match status" value="1"/>
</dbReference>
<reference evidence="2" key="1">
    <citation type="journal article" date="2011" name="Environ. Microbiol.">
        <title>Time-series analyses of Monterey Bay coastal microbial picoplankton using a 'genome proxy' microarray.</title>
        <authorList>
            <person name="Rich V.I."/>
            <person name="Pham V.D."/>
            <person name="Eppley J."/>
            <person name="Shi Y."/>
            <person name="DeLong E.F."/>
        </authorList>
    </citation>
    <scope>NUCLEOTIDE SEQUENCE</scope>
</reference>
<dbReference type="Gene3D" id="3.40.50.720">
    <property type="entry name" value="NAD(P)-binding Rossmann-like Domain"/>
    <property type="match status" value="1"/>
</dbReference>
<dbReference type="InterPro" id="IPR002347">
    <property type="entry name" value="SDR_fam"/>
</dbReference>
<name>E0Y1Z8_9PROT</name>
<protein>
    <submittedName>
        <fullName evidence="2">Dehydrogenases with different specificities (Related to short-chain alcohol dehydrogenases)</fullName>
    </submittedName>
</protein>
<dbReference type="GO" id="GO:0016616">
    <property type="term" value="F:oxidoreductase activity, acting on the CH-OH group of donors, NAD or NADP as acceptor"/>
    <property type="evidence" value="ECO:0007669"/>
    <property type="project" value="TreeGrafter"/>
</dbReference>
<dbReference type="PRINTS" id="PR00081">
    <property type="entry name" value="GDHRDH"/>
</dbReference>
<dbReference type="Pfam" id="PF13561">
    <property type="entry name" value="adh_short_C2"/>
    <property type="match status" value="1"/>
</dbReference>
<proteinExistence type="inferred from homology"/>
<organism evidence="2">
    <name type="scientific">uncultured alpha proteobacterium EF100_94H03</name>
    <dbReference type="NCBI Taxonomy" id="710800"/>
    <lineage>
        <taxon>Bacteria</taxon>
        <taxon>Pseudomonadati</taxon>
        <taxon>Pseudomonadota</taxon>
        <taxon>Alphaproteobacteria</taxon>
        <taxon>environmental samples</taxon>
    </lineage>
</organism>
<evidence type="ECO:0000256" key="1">
    <source>
        <dbReference type="ARBA" id="ARBA00006484"/>
    </source>
</evidence>
<dbReference type="GO" id="GO:0048038">
    <property type="term" value="F:quinone binding"/>
    <property type="evidence" value="ECO:0007669"/>
    <property type="project" value="TreeGrafter"/>
</dbReference>
<dbReference type="InterPro" id="IPR020904">
    <property type="entry name" value="Sc_DH/Rdtase_CS"/>
</dbReference>
<dbReference type="InterPro" id="IPR036291">
    <property type="entry name" value="NAD(P)-bd_dom_sf"/>
</dbReference>
<sequence>MVSSVSGLMGHPEGVTVYCTSKGALINMTKVMALELGGQIRVNCLAPGPIDTDMHRIPARASGDEASYFDGINGWVPLGRIGTAEEMAHGVLYLASDVASFATGAVLSLDGGSGAGH</sequence>
<dbReference type="PANTHER" id="PTHR42760:SF122">
    <property type="entry name" value="NAD(P)-BINDING PROTEIN"/>
    <property type="match status" value="1"/>
</dbReference>
<dbReference type="AlphaFoldDB" id="E0Y1Z8"/>
<dbReference type="PROSITE" id="PS00061">
    <property type="entry name" value="ADH_SHORT"/>
    <property type="match status" value="1"/>
</dbReference>
<dbReference type="GO" id="GO:0006633">
    <property type="term" value="P:fatty acid biosynthetic process"/>
    <property type="evidence" value="ECO:0007669"/>
    <property type="project" value="TreeGrafter"/>
</dbReference>
<comment type="similarity">
    <text evidence="1">Belongs to the short-chain dehydrogenases/reductases (SDR) family.</text>
</comment>
<dbReference type="EMBL" id="GU474946">
    <property type="protein sequence ID" value="ADI20689.1"/>
    <property type="molecule type" value="Genomic_DNA"/>
</dbReference>